<organism evidence="7 8">
    <name type="scientific">Alicyclobacillus fastidiosus</name>
    <dbReference type="NCBI Taxonomy" id="392011"/>
    <lineage>
        <taxon>Bacteria</taxon>
        <taxon>Bacillati</taxon>
        <taxon>Bacillota</taxon>
        <taxon>Bacilli</taxon>
        <taxon>Bacillales</taxon>
        <taxon>Alicyclobacillaceae</taxon>
        <taxon>Alicyclobacillus</taxon>
    </lineage>
</organism>
<dbReference type="InterPro" id="IPR001123">
    <property type="entry name" value="LeuE-type"/>
</dbReference>
<evidence type="ECO:0000256" key="1">
    <source>
        <dbReference type="ARBA" id="ARBA00004651"/>
    </source>
</evidence>
<gene>
    <name evidence="7" type="ORF">NZD89_03165</name>
</gene>
<sequence>MPRGYLRERGKSPYNQGILSNALNPKVAVFFLTFLPQFVEPGANTMEQLFLMGLIYTGLAIVWFFIYVSFVNYLRNWLKSPKGKRLMERMTGAVLVGFGLKLAFERR</sequence>
<accession>A0ABY6ZI03</accession>
<evidence type="ECO:0000256" key="5">
    <source>
        <dbReference type="ARBA" id="ARBA00023136"/>
    </source>
</evidence>
<evidence type="ECO:0000313" key="7">
    <source>
        <dbReference type="EMBL" id="WAH42504.1"/>
    </source>
</evidence>
<keyword evidence="4 6" id="KW-1133">Transmembrane helix</keyword>
<comment type="subcellular location">
    <subcellularLocation>
        <location evidence="1">Cell membrane</location>
        <topology evidence="1">Multi-pass membrane protein</topology>
    </subcellularLocation>
</comment>
<dbReference type="Proteomes" id="UP001164761">
    <property type="component" value="Chromosome"/>
</dbReference>
<evidence type="ECO:0000256" key="4">
    <source>
        <dbReference type="ARBA" id="ARBA00022989"/>
    </source>
</evidence>
<evidence type="ECO:0000256" key="6">
    <source>
        <dbReference type="SAM" id="Phobius"/>
    </source>
</evidence>
<feature type="transmembrane region" description="Helical" evidence="6">
    <location>
        <begin position="21"/>
        <end position="39"/>
    </location>
</feature>
<reference evidence="7" key="1">
    <citation type="submission" date="2022-08" db="EMBL/GenBank/DDBJ databases">
        <title>Alicyclobacillus fastidiosus DSM 17978, complete genome.</title>
        <authorList>
            <person name="Wang Q."/>
            <person name="Cai R."/>
            <person name="Wang Z."/>
        </authorList>
    </citation>
    <scope>NUCLEOTIDE SEQUENCE</scope>
    <source>
        <strain evidence="7">DSM 17978</strain>
    </source>
</reference>
<keyword evidence="3 6" id="KW-0812">Transmembrane</keyword>
<keyword evidence="8" id="KW-1185">Reference proteome</keyword>
<dbReference type="PANTHER" id="PTHR30086">
    <property type="entry name" value="ARGININE EXPORTER PROTEIN ARGO"/>
    <property type="match status" value="1"/>
</dbReference>
<protein>
    <submittedName>
        <fullName evidence="7">LysE family translocator</fullName>
    </submittedName>
</protein>
<dbReference type="EMBL" id="CP104067">
    <property type="protein sequence ID" value="WAH42504.1"/>
    <property type="molecule type" value="Genomic_DNA"/>
</dbReference>
<keyword evidence="2" id="KW-1003">Cell membrane</keyword>
<feature type="transmembrane region" description="Helical" evidence="6">
    <location>
        <begin position="51"/>
        <end position="74"/>
    </location>
</feature>
<keyword evidence="5 6" id="KW-0472">Membrane</keyword>
<evidence type="ECO:0000256" key="2">
    <source>
        <dbReference type="ARBA" id="ARBA00022475"/>
    </source>
</evidence>
<name>A0ABY6ZI03_9BACL</name>
<dbReference type="Pfam" id="PF01810">
    <property type="entry name" value="LysE"/>
    <property type="match status" value="1"/>
</dbReference>
<dbReference type="RefSeq" id="WP_268006374.1">
    <property type="nucleotide sequence ID" value="NZ_CP104067.1"/>
</dbReference>
<evidence type="ECO:0000313" key="8">
    <source>
        <dbReference type="Proteomes" id="UP001164761"/>
    </source>
</evidence>
<proteinExistence type="predicted"/>
<dbReference type="PANTHER" id="PTHR30086:SF20">
    <property type="entry name" value="ARGININE EXPORTER PROTEIN ARGO-RELATED"/>
    <property type="match status" value="1"/>
</dbReference>
<evidence type="ECO:0000256" key="3">
    <source>
        <dbReference type="ARBA" id="ARBA00022692"/>
    </source>
</evidence>